<sequence length="870" mass="98313">MDSFYSQIAAEADDVWNLGSAKPGGFSDKGADLDDLLNGFDFIEKESSKTGTAAASSTLETSFDSLKLSVETKPLGASSLNESSNTSSTTASATRGVRKRSGATASSGARQSLLDSLLNPEDVNATTGGTELNLDSSFEIKAAPTAATSRRSVRFSEKPQGDSAPDLPYVNEKAKRDDDIDDNEKGAILRPRTAPAERDKSGLGWGDLEGSLDWFSKDHTGGSSRSGGGDLQKTTCNISIDGGLDLDTTLTEKKSASGEKTNLAEDRSILVGGGKGNSVRRSLNLRGSKGRSPSWEPQRSPLLINDVAADALETAPKIRQLQAEIEALRELLKMTKDYHREEIRLLEQSHSSKIKLLEENSLRREKHLQEELDFTVSQCKLRIGQLESFQETARADLTSAMTAARDAALNMVTTLRNEHTLELETLNERHMKALESLRESNVTEMRVLTEMQPTAEALQVLLGQLLSATNEVKQVELEHQTAVSQRLTKLDRREEIVRLAEERLCERERESDKTHKLLAEAVGKIEVQLREQSKLLEDDRWTLKQEQARLTKIQVALEEDRRALIEQAGRERIELQQLITSFFDEHRETRSRLAAERNAITEEQQKLRADQICWRRRQEEEEKRLASLKEEMERTKESLQVERHTLDERMHQLKLNEVKLTETQHNLDIVRSNLQGKETCLNERESELDRRQEELSNRAGALNGTQAAVAEIDAKCRRLLEEQTRTQAELQSRRQELEDMEKRLAKEEEDLVRRENECAKKENMEKKLICSRCKQTVRKVSRGGSDSSLKRHQPDCDVEARWVETPSPDNLSRDAFVAKPEAVRLIEDISNQQTRSRLLEQLRQELARDNEFLEDERIFLTALRHAPYTQ</sequence>
<feature type="region of interest" description="Disordered" evidence="2">
    <location>
        <begin position="75"/>
        <end position="112"/>
    </location>
</feature>
<evidence type="ECO:0000313" key="5">
    <source>
        <dbReference type="Proteomes" id="UP001651158"/>
    </source>
</evidence>
<dbReference type="PANTHER" id="PTHR33689:SF1">
    <property type="entry name" value="FAS-BINDING FACTOR 1"/>
    <property type="match status" value="1"/>
</dbReference>
<keyword evidence="5" id="KW-1185">Reference proteome</keyword>
<reference evidence="4 5" key="1">
    <citation type="journal article" date="2022" name="Front. Cell. Infect. Microbiol.">
        <title>The Genomes of Two Strains of Taenia crassiceps the Animal Model for the Study of Human Cysticercosis.</title>
        <authorList>
            <person name="Bobes R.J."/>
            <person name="Estrada K."/>
            <person name="Rios-Valencia D.G."/>
            <person name="Calderon-Gallegos A."/>
            <person name="de la Torre P."/>
            <person name="Carrero J.C."/>
            <person name="Sanchez-Flores A."/>
            <person name="Laclette J.P."/>
        </authorList>
    </citation>
    <scope>NUCLEOTIDE SEQUENCE [LARGE SCALE GENOMIC DNA]</scope>
    <source>
        <strain evidence="4">WFUcys</strain>
    </source>
</reference>
<accession>A0ABR4Q9K4</accession>
<keyword evidence="1" id="KW-0175">Coiled coil</keyword>
<feature type="coiled-coil region" evidence="1">
    <location>
        <begin position="720"/>
        <end position="764"/>
    </location>
</feature>
<gene>
    <name evidence="4" type="ORF">TcWFU_007756</name>
</gene>
<dbReference type="InterPro" id="IPR049390">
    <property type="entry name" value="FBF1_C"/>
</dbReference>
<comment type="caution">
    <text evidence="4">The sequence shown here is derived from an EMBL/GenBank/DDBJ whole genome shotgun (WGS) entry which is preliminary data.</text>
</comment>
<feature type="domain" description="Fas-binding factor 1 C-terminal" evidence="3">
    <location>
        <begin position="321"/>
        <end position="865"/>
    </location>
</feature>
<name>A0ABR4Q9K4_9CEST</name>
<proteinExistence type="predicted"/>
<feature type="region of interest" description="Disordered" evidence="2">
    <location>
        <begin position="255"/>
        <end position="275"/>
    </location>
</feature>
<feature type="region of interest" description="Disordered" evidence="2">
    <location>
        <begin position="145"/>
        <end position="204"/>
    </location>
</feature>
<dbReference type="PANTHER" id="PTHR33689">
    <property type="entry name" value="FAS-BINDING FACTOR 1"/>
    <property type="match status" value="1"/>
</dbReference>
<evidence type="ECO:0000259" key="3">
    <source>
        <dbReference type="Pfam" id="PF21007"/>
    </source>
</evidence>
<evidence type="ECO:0000313" key="4">
    <source>
        <dbReference type="EMBL" id="KAL5106347.1"/>
    </source>
</evidence>
<evidence type="ECO:0000256" key="1">
    <source>
        <dbReference type="SAM" id="Coils"/>
    </source>
</evidence>
<dbReference type="InterPro" id="IPR033561">
    <property type="entry name" value="FBF1"/>
</dbReference>
<organism evidence="4 5">
    <name type="scientific">Taenia crassiceps</name>
    <dbReference type="NCBI Taxonomy" id="6207"/>
    <lineage>
        <taxon>Eukaryota</taxon>
        <taxon>Metazoa</taxon>
        <taxon>Spiralia</taxon>
        <taxon>Lophotrochozoa</taxon>
        <taxon>Platyhelminthes</taxon>
        <taxon>Cestoda</taxon>
        <taxon>Eucestoda</taxon>
        <taxon>Cyclophyllidea</taxon>
        <taxon>Taeniidae</taxon>
        <taxon>Taenia</taxon>
    </lineage>
</organism>
<evidence type="ECO:0000256" key="2">
    <source>
        <dbReference type="SAM" id="MobiDB-lite"/>
    </source>
</evidence>
<feature type="compositionally biased region" description="Low complexity" evidence="2">
    <location>
        <begin position="77"/>
        <end position="94"/>
    </location>
</feature>
<feature type="compositionally biased region" description="Basic and acidic residues" evidence="2">
    <location>
        <begin position="172"/>
        <end position="187"/>
    </location>
</feature>
<dbReference type="Pfam" id="PF21007">
    <property type="entry name" value="FBF1"/>
    <property type="match status" value="1"/>
</dbReference>
<dbReference type="Proteomes" id="UP001651158">
    <property type="component" value="Unassembled WGS sequence"/>
</dbReference>
<feature type="compositionally biased region" description="Polar residues" evidence="2">
    <location>
        <begin position="103"/>
        <end position="112"/>
    </location>
</feature>
<feature type="coiled-coil region" evidence="1">
    <location>
        <begin position="590"/>
        <end position="656"/>
    </location>
</feature>
<dbReference type="EMBL" id="JAKROA010000006">
    <property type="protein sequence ID" value="KAL5106347.1"/>
    <property type="molecule type" value="Genomic_DNA"/>
</dbReference>
<protein>
    <submittedName>
        <fullName evidence="4">Fas-binding factor 1</fullName>
    </submittedName>
</protein>
<feature type="compositionally biased region" description="Basic and acidic residues" evidence="2">
    <location>
        <begin position="255"/>
        <end position="268"/>
    </location>
</feature>